<dbReference type="Proteomes" id="UP000002630">
    <property type="component" value="Linkage Group LG17"/>
</dbReference>
<dbReference type="AlphaFoldDB" id="D8LH01"/>
<feature type="region of interest" description="Disordered" evidence="1">
    <location>
        <begin position="431"/>
        <end position="470"/>
    </location>
</feature>
<dbReference type="STRING" id="2880.D8LH01"/>
<feature type="region of interest" description="Disordered" evidence="1">
    <location>
        <begin position="123"/>
        <end position="148"/>
    </location>
</feature>
<dbReference type="GO" id="GO:0004386">
    <property type="term" value="F:helicase activity"/>
    <property type="evidence" value="ECO:0007669"/>
    <property type="project" value="InterPro"/>
</dbReference>
<organism evidence="4 5">
    <name type="scientific">Ectocarpus siliculosus</name>
    <name type="common">Brown alga</name>
    <name type="synonym">Conferva siliculosa</name>
    <dbReference type="NCBI Taxonomy" id="2880"/>
    <lineage>
        <taxon>Eukaryota</taxon>
        <taxon>Sar</taxon>
        <taxon>Stramenopiles</taxon>
        <taxon>Ochrophyta</taxon>
        <taxon>PX clade</taxon>
        <taxon>Phaeophyceae</taxon>
        <taxon>Ectocarpales</taxon>
        <taxon>Ectocarpaceae</taxon>
        <taxon>Ectocarpus</taxon>
    </lineage>
</organism>
<dbReference type="InterPro" id="IPR041677">
    <property type="entry name" value="DNA2/NAM7_AAA_11"/>
</dbReference>
<feature type="region of interest" description="Disordered" evidence="1">
    <location>
        <begin position="67"/>
        <end position="90"/>
    </location>
</feature>
<feature type="region of interest" description="Disordered" evidence="1">
    <location>
        <begin position="310"/>
        <end position="390"/>
    </location>
</feature>
<accession>D8LH01</accession>
<dbReference type="InterPro" id="IPR041679">
    <property type="entry name" value="DNA2/NAM7-like_C"/>
</dbReference>
<evidence type="ECO:0000259" key="2">
    <source>
        <dbReference type="Pfam" id="PF13086"/>
    </source>
</evidence>
<reference evidence="4 5" key="1">
    <citation type="journal article" date="2010" name="Nature">
        <title>The Ectocarpus genome and the independent evolution of multicellularity in brown algae.</title>
        <authorList>
            <person name="Cock J.M."/>
            <person name="Sterck L."/>
            <person name="Rouze P."/>
            <person name="Scornet D."/>
            <person name="Allen A.E."/>
            <person name="Amoutzias G."/>
            <person name="Anthouard V."/>
            <person name="Artiguenave F."/>
            <person name="Aury J.M."/>
            <person name="Badger J.H."/>
            <person name="Beszteri B."/>
            <person name="Billiau K."/>
            <person name="Bonnet E."/>
            <person name="Bothwell J.H."/>
            <person name="Bowler C."/>
            <person name="Boyen C."/>
            <person name="Brownlee C."/>
            <person name="Carrano C.J."/>
            <person name="Charrier B."/>
            <person name="Cho G.Y."/>
            <person name="Coelho S.M."/>
            <person name="Collen J."/>
            <person name="Corre E."/>
            <person name="Da Silva C."/>
            <person name="Delage L."/>
            <person name="Delaroque N."/>
            <person name="Dittami S.M."/>
            <person name="Doulbeau S."/>
            <person name="Elias M."/>
            <person name="Farnham G."/>
            <person name="Gachon C.M."/>
            <person name="Gschloessl B."/>
            <person name="Heesch S."/>
            <person name="Jabbari K."/>
            <person name="Jubin C."/>
            <person name="Kawai H."/>
            <person name="Kimura K."/>
            <person name="Kloareg B."/>
            <person name="Kupper F.C."/>
            <person name="Lang D."/>
            <person name="Le Bail A."/>
            <person name="Leblanc C."/>
            <person name="Lerouge P."/>
            <person name="Lohr M."/>
            <person name="Lopez P.J."/>
            <person name="Martens C."/>
            <person name="Maumus F."/>
            <person name="Michel G."/>
            <person name="Miranda-Saavedra D."/>
            <person name="Morales J."/>
            <person name="Moreau H."/>
            <person name="Motomura T."/>
            <person name="Nagasato C."/>
            <person name="Napoli C.A."/>
            <person name="Nelson D.R."/>
            <person name="Nyvall-Collen P."/>
            <person name="Peters A.F."/>
            <person name="Pommier C."/>
            <person name="Potin P."/>
            <person name="Poulain J."/>
            <person name="Quesneville H."/>
            <person name="Read B."/>
            <person name="Rensing S.A."/>
            <person name="Ritter A."/>
            <person name="Rousvoal S."/>
            <person name="Samanta M."/>
            <person name="Samson G."/>
            <person name="Schroeder D.C."/>
            <person name="Segurens B."/>
            <person name="Strittmatter M."/>
            <person name="Tonon T."/>
            <person name="Tregear J.W."/>
            <person name="Valentin K."/>
            <person name="von Dassow P."/>
            <person name="Yamagishi T."/>
            <person name="Van de Peer Y."/>
            <person name="Wincker P."/>
        </authorList>
    </citation>
    <scope>NUCLEOTIDE SEQUENCE [LARGE SCALE GENOMIC DNA]</scope>
    <source>
        <strain evidence="5">Ec32 / CCAP1310/4</strain>
    </source>
</reference>
<dbReference type="EMBL" id="FN649742">
    <property type="protein sequence ID" value="CBN75854.1"/>
    <property type="molecule type" value="Genomic_DNA"/>
</dbReference>
<dbReference type="PANTHER" id="PTHR10887">
    <property type="entry name" value="DNA2/NAM7 HELICASE FAMILY"/>
    <property type="match status" value="1"/>
</dbReference>
<dbReference type="SUPFAM" id="SSF52540">
    <property type="entry name" value="P-loop containing nucleoside triphosphate hydrolases"/>
    <property type="match status" value="1"/>
</dbReference>
<evidence type="ECO:0000256" key="1">
    <source>
        <dbReference type="SAM" id="MobiDB-lite"/>
    </source>
</evidence>
<dbReference type="EMBL" id="FN648307">
    <property type="protein sequence ID" value="CBN75854.1"/>
    <property type="molecule type" value="Genomic_DNA"/>
</dbReference>
<keyword evidence="5" id="KW-1185">Reference proteome</keyword>
<dbReference type="InterPro" id="IPR045055">
    <property type="entry name" value="DNA2/NAM7-like"/>
</dbReference>
<dbReference type="Pfam" id="PF13087">
    <property type="entry name" value="AAA_12"/>
    <property type="match status" value="1"/>
</dbReference>
<dbReference type="Pfam" id="PF13086">
    <property type="entry name" value="AAA_11"/>
    <property type="match status" value="1"/>
</dbReference>
<dbReference type="Gene3D" id="3.40.50.300">
    <property type="entry name" value="P-loop containing nucleotide triphosphate hydrolases"/>
    <property type="match status" value="2"/>
</dbReference>
<protein>
    <submittedName>
        <fullName evidence="4">Prematurely terminated mRNA decay factor-like</fullName>
    </submittedName>
</protein>
<feature type="compositionally biased region" description="Low complexity" evidence="1">
    <location>
        <begin position="334"/>
        <end position="353"/>
    </location>
</feature>
<dbReference type="InterPro" id="IPR027417">
    <property type="entry name" value="P-loop_NTPase"/>
</dbReference>
<evidence type="ECO:0000313" key="4">
    <source>
        <dbReference type="EMBL" id="CBN75854.1"/>
    </source>
</evidence>
<dbReference type="PANTHER" id="PTHR10887:SF518">
    <property type="entry name" value="RNA HELICASE NONSENSE MRNA REDUCING FACTOR"/>
    <property type="match status" value="1"/>
</dbReference>
<gene>
    <name evidence="4" type="ORF">Esi_0182_0054</name>
</gene>
<evidence type="ECO:0000313" key="5">
    <source>
        <dbReference type="Proteomes" id="UP000002630"/>
    </source>
</evidence>
<feature type="compositionally biased region" description="Basic residues" evidence="1">
    <location>
        <begin position="129"/>
        <end position="142"/>
    </location>
</feature>
<evidence type="ECO:0000259" key="3">
    <source>
        <dbReference type="Pfam" id="PF13087"/>
    </source>
</evidence>
<dbReference type="OrthoDB" id="6513042at2759"/>
<feature type="domain" description="DNA2/NAM7 helicase helicase" evidence="2">
    <location>
        <begin position="392"/>
        <end position="434"/>
    </location>
</feature>
<proteinExistence type="predicted"/>
<feature type="region of interest" description="Disordered" evidence="1">
    <location>
        <begin position="614"/>
        <end position="652"/>
    </location>
</feature>
<feature type="compositionally biased region" description="Low complexity" evidence="1">
    <location>
        <begin position="618"/>
        <end position="634"/>
    </location>
</feature>
<feature type="domain" description="DNA2/NAM7 helicase-like C-terminal" evidence="3">
    <location>
        <begin position="486"/>
        <end position="684"/>
    </location>
</feature>
<dbReference type="InParanoid" id="D8LH01"/>
<dbReference type="eggNOG" id="KOG1802">
    <property type="taxonomic scope" value="Eukaryota"/>
</dbReference>
<name>D8LH01_ECTSI</name>
<feature type="compositionally biased region" description="Gly residues" evidence="1">
    <location>
        <begin position="368"/>
        <end position="387"/>
    </location>
</feature>
<sequence length="690" mass="71858">MLSVGPLGDDSEALRLEAMAGGGASGGGSGGGGSSSSNARSIHAIRCFNAQTHLSAVDLLRNGRLGDDDGDDDGNGKALATATGSTETRPVFSGAVRPGSAPLRAPVTMATTEATTTTRTVQELERETRRRRRRTKSRAVRRRREEGGWQERTAPRLFSCTACSVALCVMVDRIATEDARLRPSRGLPPRPKAEQIRVLLASGTNVAVDRVLMGLVSAGFDDIARLGSHRRTHKSLLDRVVHSSPPGRDAQKAVQSELQAMLKTAVGADRDEIGRALQASKAESFTTDQTKRLREARVTGVTCASATVPLLTRPPRSPRPLPRGGVVSGGNGSNGSVAARKTGVATGGTKTAGPWKRPAGVAGSNGRLLGGGRGSAGARGWSGGGGDGGRRGYDIVVLDESSQIVEPMSLLPVAVAQPRRLVLVGDPMQLPPPVARARSTVSAEHHQNQQQEQEQHHHHHQQSQRQMPKDAWLEKANARPGNGDTLEKTLFVRLAKLGVKPLLLGRQYRCHPQMSALASRLFYQGRLTDGVAARDRGPLVSGLAPLTLLDAAGRGAESTAPGGSIKNAFEARAVADVVASLLRAGSSGGGGGGGVGGGDKAQLAQVRRELESASCATPGAASIPSSSSSPDDGVQPGGEGRDEGQQGGASSVSSCCRDVQVSTVDAFQGAEKDIVIVASTRTERLGFIVR</sequence>